<protein>
    <recommendedName>
        <fullName evidence="1">protein acetyllysine N-acetyltransferase</fullName>
        <ecNumber evidence="1">2.3.1.286</ecNumber>
    </recommendedName>
</protein>
<reference evidence="6 9" key="1">
    <citation type="submission" date="2014-09" db="EMBL/GenBank/DDBJ databases">
        <title>Lactobacillus mucosae CRL573 Genome Sequencing.</title>
        <authorList>
            <person name="Bleckwedel J."/>
            <person name="Teran L.C."/>
            <person name="Bonacina J."/>
            <person name="Saavedra L."/>
            <person name="Mozzi F.B."/>
            <person name="Raya R.R."/>
        </authorList>
    </citation>
    <scope>NUCLEOTIDE SEQUENCE [LARGE SCALE GENOMIC DNA]</scope>
    <source>
        <strain evidence="6 9">CRL573</strain>
    </source>
</reference>
<dbReference type="InterPro" id="IPR029035">
    <property type="entry name" value="DHS-like_NAD/FAD-binding_dom"/>
</dbReference>
<dbReference type="InterPro" id="IPR003000">
    <property type="entry name" value="Sirtuin"/>
</dbReference>
<accession>A0A099YG45</accession>
<sequence length="238" mass="27166">MDAKDQELFDQAKQIVFLTGAGVSTASGIPDFRSANGLYTQNHNAEYYLSHRYFETDPDGFYEFCKQNLYFPDALPNPIHQKQVALALQDRATIITQNIDNLYEVEFQKQGAKPRHLIDFHGNLYHVYCEKCGQTVPVSEYLDSRLHQTDQGPLRPDIVLYDEGIKQDDILDSVHAMQKADLVVIVGTSMRVYPFAGLLEYRNPQAKVMAVNQEKLDFPFPFEMIQADATSFFAELRA</sequence>
<dbReference type="AlphaFoldDB" id="A0A099YG45"/>
<dbReference type="SUPFAM" id="SSF52467">
    <property type="entry name" value="DHS-like NAD/FAD-binding domain"/>
    <property type="match status" value="1"/>
</dbReference>
<dbReference type="Gene3D" id="3.30.1600.10">
    <property type="entry name" value="SIR2/SIRT2 'Small Domain"/>
    <property type="match status" value="1"/>
</dbReference>
<gene>
    <name evidence="8" type="primary">cobB</name>
    <name evidence="8" type="ORF">LMUP508_01318</name>
    <name evidence="6" type="ORF">LX03_00720</name>
    <name evidence="7" type="ORF">PO158_00245</name>
</gene>
<evidence type="ECO:0000256" key="3">
    <source>
        <dbReference type="ARBA" id="ARBA00023027"/>
    </source>
</evidence>
<dbReference type="EMBL" id="JAQOND010000001">
    <property type="protein sequence ID" value="MDC2826748.1"/>
    <property type="molecule type" value="Genomic_DNA"/>
</dbReference>
<dbReference type="NCBIfam" id="NF001752">
    <property type="entry name" value="PRK00481.1-1"/>
    <property type="match status" value="1"/>
</dbReference>
<dbReference type="GO" id="GO:0017136">
    <property type="term" value="F:histone deacetylase activity, NAD-dependent"/>
    <property type="evidence" value="ECO:0007669"/>
    <property type="project" value="TreeGrafter"/>
</dbReference>
<organism evidence="6 9">
    <name type="scientific">Limosilactobacillus mucosae</name>
    <name type="common">Lactobacillus mucosae</name>
    <dbReference type="NCBI Taxonomy" id="97478"/>
    <lineage>
        <taxon>Bacteria</taxon>
        <taxon>Bacillati</taxon>
        <taxon>Bacillota</taxon>
        <taxon>Bacilli</taxon>
        <taxon>Lactobacillales</taxon>
        <taxon>Lactobacillaceae</taxon>
        <taxon>Limosilactobacillus</taxon>
    </lineage>
</organism>
<dbReference type="PANTHER" id="PTHR11085:SF4">
    <property type="entry name" value="NAD-DEPENDENT PROTEIN DEACYLASE"/>
    <property type="match status" value="1"/>
</dbReference>
<proteinExistence type="predicted"/>
<keyword evidence="3" id="KW-0520">NAD</keyword>
<reference evidence="8 10" key="2">
    <citation type="submission" date="2019-06" db="EMBL/GenBank/DDBJ databases">
        <authorList>
            <person name="Rodrigo-Torres L."/>
            <person name="Arahal R. D."/>
            <person name="Lucena T."/>
        </authorList>
    </citation>
    <scope>NUCLEOTIDE SEQUENCE [LARGE SCALE GENOMIC DNA]</scope>
    <source>
        <strain evidence="8 10">INIA P508</strain>
    </source>
</reference>
<evidence type="ECO:0000256" key="2">
    <source>
        <dbReference type="ARBA" id="ARBA00022679"/>
    </source>
</evidence>
<evidence type="ECO:0000313" key="7">
    <source>
        <dbReference type="EMBL" id="MDC2826748.1"/>
    </source>
</evidence>
<dbReference type="Proteomes" id="UP001218021">
    <property type="component" value="Unassembled WGS sequence"/>
</dbReference>
<dbReference type="EC" id="2.3.1.286" evidence="1"/>
<dbReference type="PANTHER" id="PTHR11085">
    <property type="entry name" value="NAD-DEPENDENT PROTEIN DEACYLASE SIRTUIN-5, MITOCHONDRIAL-RELATED"/>
    <property type="match status" value="1"/>
</dbReference>
<evidence type="ECO:0000313" key="9">
    <source>
        <dbReference type="Proteomes" id="UP000030001"/>
    </source>
</evidence>
<dbReference type="EMBL" id="JROC01000019">
    <property type="protein sequence ID" value="KGL67515.1"/>
    <property type="molecule type" value="Genomic_DNA"/>
</dbReference>
<dbReference type="PROSITE" id="PS50305">
    <property type="entry name" value="SIRTUIN"/>
    <property type="match status" value="1"/>
</dbReference>
<keyword evidence="8" id="KW-0378">Hydrolase</keyword>
<dbReference type="Proteomes" id="UP000030001">
    <property type="component" value="Unassembled WGS sequence"/>
</dbReference>
<evidence type="ECO:0000313" key="10">
    <source>
        <dbReference type="Proteomes" id="UP000365705"/>
    </source>
</evidence>
<dbReference type="RefSeq" id="WP_033935231.1">
    <property type="nucleotide sequence ID" value="NZ_CABFNH010000016.1"/>
</dbReference>
<evidence type="ECO:0000313" key="8">
    <source>
        <dbReference type="EMBL" id="VTZ90927.1"/>
    </source>
</evidence>
<dbReference type="InterPro" id="IPR026591">
    <property type="entry name" value="Sirtuin_cat_small_dom_sf"/>
</dbReference>
<evidence type="ECO:0000256" key="1">
    <source>
        <dbReference type="ARBA" id="ARBA00012928"/>
    </source>
</evidence>
<dbReference type="GO" id="GO:0070403">
    <property type="term" value="F:NAD+ binding"/>
    <property type="evidence" value="ECO:0007669"/>
    <property type="project" value="InterPro"/>
</dbReference>
<dbReference type="Pfam" id="PF02146">
    <property type="entry name" value="SIR2"/>
    <property type="match status" value="1"/>
</dbReference>
<keyword evidence="2 7" id="KW-0808">Transferase</keyword>
<dbReference type="GO" id="GO:0016787">
    <property type="term" value="F:hydrolase activity"/>
    <property type="evidence" value="ECO:0007669"/>
    <property type="project" value="UniProtKB-KW"/>
</dbReference>
<comment type="caution">
    <text evidence="4">Lacks conserved residue(s) required for the propagation of feature annotation.</text>
</comment>
<name>A0A099YG45_LIMMU</name>
<dbReference type="InterPro" id="IPR026590">
    <property type="entry name" value="Ssirtuin_cat_dom"/>
</dbReference>
<evidence type="ECO:0000259" key="5">
    <source>
        <dbReference type="PROSITE" id="PS50305"/>
    </source>
</evidence>
<dbReference type="InterPro" id="IPR050134">
    <property type="entry name" value="NAD-dep_sirtuin_deacylases"/>
</dbReference>
<evidence type="ECO:0000256" key="4">
    <source>
        <dbReference type="PROSITE-ProRule" id="PRU00236"/>
    </source>
</evidence>
<dbReference type="Gene3D" id="3.40.50.1220">
    <property type="entry name" value="TPP-binding domain"/>
    <property type="match status" value="1"/>
</dbReference>
<feature type="domain" description="Deacetylase sirtuin-type" evidence="5">
    <location>
        <begin position="1"/>
        <end position="238"/>
    </location>
</feature>
<keyword evidence="7" id="KW-0012">Acyltransferase</keyword>
<dbReference type="Proteomes" id="UP000365705">
    <property type="component" value="Unassembled WGS sequence"/>
</dbReference>
<dbReference type="GeneID" id="57113307"/>
<dbReference type="EMBL" id="CABFNH010000016">
    <property type="protein sequence ID" value="VTZ90927.1"/>
    <property type="molecule type" value="Genomic_DNA"/>
</dbReference>
<reference evidence="7" key="3">
    <citation type="submission" date="2023-01" db="EMBL/GenBank/DDBJ databases">
        <title>Genome analysis of 13 Lactobacillus isolated from gut of wild boar.</title>
        <authorList>
            <person name="Papp P."/>
            <person name="Libisch B."/>
            <person name="Nagy T."/>
            <person name="Olasz F."/>
        </authorList>
    </citation>
    <scope>NUCLEOTIDE SEQUENCE</scope>
    <source>
        <strain evidence="7">F108</strain>
    </source>
</reference>
<evidence type="ECO:0000313" key="6">
    <source>
        <dbReference type="EMBL" id="KGL67515.1"/>
    </source>
</evidence>